<name>A0A1V4SV42_9CLOT</name>
<comment type="caution">
    <text evidence="1">The sequence shown here is derived from an EMBL/GenBank/DDBJ whole genome shotgun (WGS) entry which is preliminary data.</text>
</comment>
<sequence>MSIDVKFSDHAIERVKKRLGLNKKALERHIVKVVSDGVRFDELKGKLKQYATSLYYRKNIYPKIIVYNRFIYLFDDENVLITICYVPSELIKSADQQQKYKIKKVV</sequence>
<dbReference type="AlphaFoldDB" id="A0A1V4SV42"/>
<dbReference type="EMBL" id="LTAY01000037">
    <property type="protein sequence ID" value="OPX47849.1"/>
    <property type="molecule type" value="Genomic_DNA"/>
</dbReference>
<gene>
    <name evidence="1" type="ORF">CLTHE_14200</name>
</gene>
<protein>
    <recommendedName>
        <fullName evidence="3">Plasmid stabilization system protein</fullName>
    </recommendedName>
</protein>
<organism evidence="1 2">
    <name type="scientific">Clostridium thermobutyricum DSM 4928</name>
    <dbReference type="NCBI Taxonomy" id="1121339"/>
    <lineage>
        <taxon>Bacteria</taxon>
        <taxon>Bacillati</taxon>
        <taxon>Bacillota</taxon>
        <taxon>Clostridia</taxon>
        <taxon>Eubacteriales</taxon>
        <taxon>Clostridiaceae</taxon>
        <taxon>Clostridium</taxon>
    </lineage>
</organism>
<accession>A0A1V4SV42</accession>
<reference evidence="1 2" key="1">
    <citation type="submission" date="2016-02" db="EMBL/GenBank/DDBJ databases">
        <title>Genome sequence of Clostridium thermobutyricum DSM 4928.</title>
        <authorList>
            <person name="Poehlein A."/>
            <person name="Daniel R."/>
        </authorList>
    </citation>
    <scope>NUCLEOTIDE SEQUENCE [LARGE SCALE GENOMIC DNA]</scope>
    <source>
        <strain evidence="1 2">DSM 4928</strain>
    </source>
</reference>
<evidence type="ECO:0000313" key="2">
    <source>
        <dbReference type="Proteomes" id="UP000191448"/>
    </source>
</evidence>
<evidence type="ECO:0008006" key="3">
    <source>
        <dbReference type="Google" id="ProtNLM"/>
    </source>
</evidence>
<proteinExistence type="predicted"/>
<dbReference type="RefSeq" id="WP_080022635.1">
    <property type="nucleotide sequence ID" value="NZ_LTAY01000037.1"/>
</dbReference>
<evidence type="ECO:0000313" key="1">
    <source>
        <dbReference type="EMBL" id="OPX47849.1"/>
    </source>
</evidence>
<dbReference type="Proteomes" id="UP000191448">
    <property type="component" value="Unassembled WGS sequence"/>
</dbReference>